<gene>
    <name evidence="1" type="ORF">SAMN04487998_3453</name>
</gene>
<name>A0A1I0IQY5_9BACT</name>
<accession>A0A1I0IQY5</accession>
<protein>
    <submittedName>
        <fullName evidence="1">Uncharacterized protein</fullName>
    </submittedName>
</protein>
<evidence type="ECO:0000313" key="1">
    <source>
        <dbReference type="EMBL" id="SET99508.1"/>
    </source>
</evidence>
<dbReference type="EMBL" id="FOHS01000005">
    <property type="protein sequence ID" value="SET99508.1"/>
    <property type="molecule type" value="Genomic_DNA"/>
</dbReference>
<evidence type="ECO:0000313" key="2">
    <source>
        <dbReference type="Proteomes" id="UP000198697"/>
    </source>
</evidence>
<proteinExistence type="predicted"/>
<dbReference type="Proteomes" id="UP000198697">
    <property type="component" value="Unassembled WGS sequence"/>
</dbReference>
<reference evidence="2" key="1">
    <citation type="submission" date="2016-10" db="EMBL/GenBank/DDBJ databases">
        <authorList>
            <person name="Varghese N."/>
            <person name="Submissions S."/>
        </authorList>
    </citation>
    <scope>NUCLEOTIDE SEQUENCE [LARGE SCALE GENOMIC DNA]</scope>
    <source>
        <strain evidence="2">DSM 15310</strain>
    </source>
</reference>
<dbReference type="RefSeq" id="WP_092773868.1">
    <property type="nucleotide sequence ID" value="NZ_FOHS01000005.1"/>
</dbReference>
<organism evidence="1 2">
    <name type="scientific">Hymenobacter actinosclerus</name>
    <dbReference type="NCBI Taxonomy" id="82805"/>
    <lineage>
        <taxon>Bacteria</taxon>
        <taxon>Pseudomonadati</taxon>
        <taxon>Bacteroidota</taxon>
        <taxon>Cytophagia</taxon>
        <taxon>Cytophagales</taxon>
        <taxon>Hymenobacteraceae</taxon>
        <taxon>Hymenobacter</taxon>
    </lineage>
</organism>
<keyword evidence="2" id="KW-1185">Reference proteome</keyword>
<dbReference type="STRING" id="82805.SAMN04487998_3453"/>
<sequence>MTNKMSKNSDTGWLMSDLSTWKELIEDLRVYQGLGATLDGSAKNLLLYTKQELKEDPILANEGTVDTLSSYLSRLKKYHSGYSLDELLTLVDEDGLL</sequence>
<dbReference type="AlphaFoldDB" id="A0A1I0IQY5"/>